<organism evidence="5">
    <name type="scientific">Heteropoda jugulans</name>
    <dbReference type="NCBI Taxonomy" id="1358901"/>
    <lineage>
        <taxon>Eukaryota</taxon>
        <taxon>Metazoa</taxon>
        <taxon>Ecdysozoa</taxon>
        <taxon>Arthropoda</taxon>
        <taxon>Chelicerata</taxon>
        <taxon>Arachnida</taxon>
        <taxon>Araneae</taxon>
        <taxon>Araneomorphae</taxon>
        <taxon>Entelegynae</taxon>
        <taxon>Dionycha</taxon>
        <taxon>Sparassidae</taxon>
        <taxon>Heteropoda</taxon>
    </lineage>
</organism>
<reference evidence="5" key="2">
    <citation type="submission" date="2019-05" db="EMBL/GenBank/DDBJ databases">
        <title>Unravelling the molecular evolution of spider venoms.</title>
        <authorList>
            <person name="Pineda S."/>
        </authorList>
    </citation>
    <scope>NUCLEOTIDE SEQUENCE</scope>
</reference>
<evidence type="ECO:0000313" key="5">
    <source>
        <dbReference type="EMBL" id="SNX37767.1"/>
    </source>
</evidence>
<keyword evidence="4" id="KW-0732">Signal</keyword>
<dbReference type="InterPro" id="IPR004169">
    <property type="entry name" value="Spidertoxin"/>
</dbReference>
<dbReference type="EMBL" id="HAHI01000540">
    <property type="protein sequence ID" value="SNX36963.1"/>
    <property type="molecule type" value="Transcribed_RNA"/>
</dbReference>
<dbReference type="AlphaFoldDB" id="A0A4Q8KCR5"/>
<dbReference type="EMBL" id="HAHI01000243">
    <property type="protein sequence ID" value="SNX35095.1"/>
    <property type="molecule type" value="Transcribed_RNA"/>
</dbReference>
<dbReference type="GO" id="GO:0008200">
    <property type="term" value="F:ion channel inhibitor activity"/>
    <property type="evidence" value="ECO:0007669"/>
    <property type="project" value="InterPro"/>
</dbReference>
<keyword evidence="3" id="KW-1015">Disulfide bond</keyword>
<sequence>MKFVLTLIFMALTMLVLVSAEAPEGGTLDILEGAREKDCAGAYKSCDKLKCCNDRACICKHPGHQLCKCRKSTREIASDFWKSLG</sequence>
<protein>
    <submittedName>
        <fullName evidence="5">U31-Sparatoxin-Hju1a_1</fullName>
    </submittedName>
</protein>
<dbReference type="Gene3D" id="4.10.40.10">
    <property type="match status" value="1"/>
</dbReference>
<evidence type="ECO:0000256" key="3">
    <source>
        <dbReference type="ARBA" id="ARBA00023157"/>
    </source>
</evidence>
<feature type="chain" id="PRO_5036120058" evidence="4">
    <location>
        <begin position="21"/>
        <end position="85"/>
    </location>
</feature>
<dbReference type="EMBL" id="HAHI01000091">
    <property type="protein sequence ID" value="SNX33543.1"/>
    <property type="molecule type" value="Transcribed_RNA"/>
</dbReference>
<dbReference type="GO" id="GO:0005576">
    <property type="term" value="C:extracellular region"/>
    <property type="evidence" value="ECO:0007669"/>
    <property type="project" value="UniProtKB-SubCell"/>
</dbReference>
<name>A0A4Q8KCR5_9ARAC</name>
<dbReference type="EMBL" id="HAHI01000771">
    <property type="protein sequence ID" value="SNX37767.1"/>
    <property type="molecule type" value="Transcribed_RNA"/>
</dbReference>
<evidence type="ECO:0000256" key="2">
    <source>
        <dbReference type="ARBA" id="ARBA00022525"/>
    </source>
</evidence>
<proteinExistence type="predicted"/>
<keyword evidence="2" id="KW-0964">Secreted</keyword>
<dbReference type="Pfam" id="PF02819">
    <property type="entry name" value="Toxin_9"/>
    <property type="match status" value="1"/>
</dbReference>
<feature type="signal peptide" evidence="4">
    <location>
        <begin position="1"/>
        <end position="20"/>
    </location>
</feature>
<comment type="subcellular location">
    <subcellularLocation>
        <location evidence="1">Secreted</location>
    </subcellularLocation>
</comment>
<evidence type="ECO:0000256" key="4">
    <source>
        <dbReference type="SAM" id="SignalP"/>
    </source>
</evidence>
<accession>A0A4Q8KCR5</accession>
<reference evidence="5" key="1">
    <citation type="submission" date="2017-05" db="EMBL/GenBank/DDBJ databases">
        <authorList>
            <person name="QRISCLOUD D."/>
        </authorList>
    </citation>
    <scope>NUCLEOTIDE SEQUENCE</scope>
</reference>
<dbReference type="EMBL" id="HAHI01000778">
    <property type="protein sequence ID" value="SNX37784.1"/>
    <property type="molecule type" value="Transcribed_RNA"/>
</dbReference>
<evidence type="ECO:0000256" key="1">
    <source>
        <dbReference type="ARBA" id="ARBA00004613"/>
    </source>
</evidence>